<dbReference type="EMBL" id="JAAALK010000290">
    <property type="protein sequence ID" value="KAG8047304.1"/>
    <property type="molecule type" value="Genomic_DNA"/>
</dbReference>
<feature type="compositionally biased region" description="Basic and acidic residues" evidence="1">
    <location>
        <begin position="52"/>
        <end position="64"/>
    </location>
</feature>
<reference evidence="2" key="2">
    <citation type="submission" date="2021-02" db="EMBL/GenBank/DDBJ databases">
        <authorList>
            <person name="Kimball J.A."/>
            <person name="Haas M.W."/>
            <person name="Macchietto M."/>
            <person name="Kono T."/>
            <person name="Duquette J."/>
            <person name="Shao M."/>
        </authorList>
    </citation>
    <scope>NUCLEOTIDE SEQUENCE</scope>
    <source>
        <tissue evidence="2">Fresh leaf tissue</tissue>
    </source>
</reference>
<dbReference type="Proteomes" id="UP000729402">
    <property type="component" value="Unassembled WGS sequence"/>
</dbReference>
<reference evidence="2" key="1">
    <citation type="journal article" date="2021" name="bioRxiv">
        <title>Whole Genome Assembly and Annotation of Northern Wild Rice, Zizania palustris L., Supports a Whole Genome Duplication in the Zizania Genus.</title>
        <authorList>
            <person name="Haas M."/>
            <person name="Kono T."/>
            <person name="Macchietto M."/>
            <person name="Millas R."/>
            <person name="McGilp L."/>
            <person name="Shao M."/>
            <person name="Duquette J."/>
            <person name="Hirsch C.N."/>
            <person name="Kimball J."/>
        </authorList>
    </citation>
    <scope>NUCLEOTIDE SEQUENCE</scope>
    <source>
        <tissue evidence="2">Fresh leaf tissue</tissue>
    </source>
</reference>
<feature type="region of interest" description="Disordered" evidence="1">
    <location>
        <begin position="1"/>
        <end position="87"/>
    </location>
</feature>
<accession>A0A8J5RX04</accession>
<protein>
    <submittedName>
        <fullName evidence="2">Uncharacterized protein</fullName>
    </submittedName>
</protein>
<dbReference type="AlphaFoldDB" id="A0A8J5RX04"/>
<evidence type="ECO:0000313" key="2">
    <source>
        <dbReference type="EMBL" id="KAG8047304.1"/>
    </source>
</evidence>
<proteinExistence type="predicted"/>
<evidence type="ECO:0000256" key="1">
    <source>
        <dbReference type="SAM" id="MobiDB-lite"/>
    </source>
</evidence>
<name>A0A8J5RX04_ZIZPA</name>
<keyword evidence="3" id="KW-1185">Reference proteome</keyword>
<organism evidence="2 3">
    <name type="scientific">Zizania palustris</name>
    <name type="common">Northern wild rice</name>
    <dbReference type="NCBI Taxonomy" id="103762"/>
    <lineage>
        <taxon>Eukaryota</taxon>
        <taxon>Viridiplantae</taxon>
        <taxon>Streptophyta</taxon>
        <taxon>Embryophyta</taxon>
        <taxon>Tracheophyta</taxon>
        <taxon>Spermatophyta</taxon>
        <taxon>Magnoliopsida</taxon>
        <taxon>Liliopsida</taxon>
        <taxon>Poales</taxon>
        <taxon>Poaceae</taxon>
        <taxon>BOP clade</taxon>
        <taxon>Oryzoideae</taxon>
        <taxon>Oryzeae</taxon>
        <taxon>Zizaniinae</taxon>
        <taxon>Zizania</taxon>
    </lineage>
</organism>
<sequence>MIATPSLMTTSPRASLRRRPPAPAPPRGTHAPPHADGRHPYRRCLSALTPPRADDHHPRSDGHHPCLPTLMTATPSPTSASPPPPPWYNISQGRQFAMKIAPFILQLQEYIY</sequence>
<comment type="caution">
    <text evidence="2">The sequence shown here is derived from an EMBL/GenBank/DDBJ whole genome shotgun (WGS) entry which is preliminary data.</text>
</comment>
<evidence type="ECO:0000313" key="3">
    <source>
        <dbReference type="Proteomes" id="UP000729402"/>
    </source>
</evidence>
<gene>
    <name evidence="2" type="ORF">GUJ93_ZPchr0008g13160</name>
</gene>